<feature type="compositionally biased region" description="Basic and acidic residues" evidence="1">
    <location>
        <begin position="56"/>
        <end position="77"/>
    </location>
</feature>
<proteinExistence type="predicted"/>
<feature type="region of interest" description="Disordered" evidence="1">
    <location>
        <begin position="119"/>
        <end position="157"/>
    </location>
</feature>
<feature type="region of interest" description="Disordered" evidence="1">
    <location>
        <begin position="1"/>
        <end position="29"/>
    </location>
</feature>
<name>A0A5M9M8G2_9EURO</name>
<feature type="region of interest" description="Disordered" evidence="1">
    <location>
        <begin position="421"/>
        <end position="499"/>
    </location>
</feature>
<feature type="compositionally biased region" description="Basic residues" evidence="1">
    <location>
        <begin position="439"/>
        <end position="455"/>
    </location>
</feature>
<feature type="region of interest" description="Disordered" evidence="1">
    <location>
        <begin position="343"/>
        <end position="398"/>
    </location>
</feature>
<evidence type="ECO:0000256" key="1">
    <source>
        <dbReference type="SAM" id="MobiDB-lite"/>
    </source>
</evidence>
<organism evidence="2 3">
    <name type="scientific">Aspergillus tanneri</name>
    <dbReference type="NCBI Taxonomy" id="1220188"/>
    <lineage>
        <taxon>Eukaryota</taxon>
        <taxon>Fungi</taxon>
        <taxon>Dikarya</taxon>
        <taxon>Ascomycota</taxon>
        <taxon>Pezizomycotina</taxon>
        <taxon>Eurotiomycetes</taxon>
        <taxon>Eurotiomycetidae</taxon>
        <taxon>Eurotiales</taxon>
        <taxon>Aspergillaceae</taxon>
        <taxon>Aspergillus</taxon>
        <taxon>Aspergillus subgen. Circumdati</taxon>
    </lineage>
</organism>
<dbReference type="VEuPathDB" id="FungiDB:EYZ11_005813"/>
<dbReference type="OrthoDB" id="2351940at2759"/>
<feature type="compositionally biased region" description="Acidic residues" evidence="1">
    <location>
        <begin position="421"/>
        <end position="432"/>
    </location>
</feature>
<evidence type="ECO:0000313" key="3">
    <source>
        <dbReference type="Proteomes" id="UP000324241"/>
    </source>
</evidence>
<comment type="caution">
    <text evidence="2">The sequence shown here is derived from an EMBL/GenBank/DDBJ whole genome shotgun (WGS) entry which is preliminary data.</text>
</comment>
<dbReference type="RefSeq" id="XP_033422480.1">
    <property type="nucleotide sequence ID" value="XM_033574462.1"/>
</dbReference>
<feature type="compositionally biased region" description="Basic and acidic residues" evidence="1">
    <location>
        <begin position="367"/>
        <end position="390"/>
    </location>
</feature>
<protein>
    <submittedName>
        <fullName evidence="2">Uncharacterized protein</fullName>
    </submittedName>
</protein>
<evidence type="ECO:0000313" key="2">
    <source>
        <dbReference type="EMBL" id="KAA8643118.1"/>
    </source>
</evidence>
<dbReference type="AlphaFoldDB" id="A0A5M9M8G2"/>
<dbReference type="EMBL" id="QUQM01000005">
    <property type="protein sequence ID" value="KAA8643118.1"/>
    <property type="molecule type" value="Genomic_DNA"/>
</dbReference>
<sequence length="558" mass="63543">MSGNYDHPPASRRARGNRPSDRPPRFTATHLQQHLRDLLTSDRNRDTSAHTLETLNREIEQYRRSQDRSSFEQDRAAVDQQIQQHRSRREDRPHGSYPGYIHPGMQRLQALNVTVVDQDANTPDSSRPPSGPSRRRTMRNGGRSGREVGNRDSNVSSLLDEAVPPLDTSAAIPEPLDSNYQMERWRVKRRKLESDDNREGLQSFRYGHYGQVVPGALKMELASCDGGTYESERDSSWPENILHNDSSIYCTKSGQCNLILKHQGEAPFCLKRIVIKVPKMGYDTPVQEGMVFVSMSSDELLARTAQYQIQPRSGRQRRNRRSGLQPSQEYLNAYRTPLQTLERTGPAGAESHSESDTDINELAGSSADHRSLPRSEFRITTEYDERSEHSDNDEEDFSDSVYSSFANWLQMYQMEDDLLCSESDDSESDGDTPELTTYNRRRRDFQRQVRVMRRRYGMDQEDQSGRRPIPSVIQPTPSSTTAGQRTASDSHNPGSGLLKPHARFSIERTKSMVSVKFDPPPSGRYILIKLWSKSNIDIQSIVAHGFAGPRFFPSGNFR</sequence>
<feature type="region of interest" description="Disordered" evidence="1">
    <location>
        <begin position="56"/>
        <end position="102"/>
    </location>
</feature>
<accession>A0A5M9M8G2</accession>
<dbReference type="GeneID" id="54332582"/>
<feature type="compositionally biased region" description="Polar residues" evidence="1">
    <location>
        <begin position="473"/>
        <end position="493"/>
    </location>
</feature>
<gene>
    <name evidence="2" type="ORF">ATNIH1004_009880</name>
</gene>
<feature type="region of interest" description="Disordered" evidence="1">
    <location>
        <begin position="309"/>
        <end position="328"/>
    </location>
</feature>
<reference evidence="2 3" key="1">
    <citation type="submission" date="2019-08" db="EMBL/GenBank/DDBJ databases">
        <title>The genome sequence of a newly discovered highly antifungal drug resistant Aspergillus species, Aspergillus tanneri NIH 1004.</title>
        <authorList>
            <person name="Mounaud S."/>
            <person name="Singh I."/>
            <person name="Joardar V."/>
            <person name="Pakala S."/>
            <person name="Pakala S."/>
            <person name="Venepally P."/>
            <person name="Chung J.K."/>
            <person name="Losada L."/>
            <person name="Nierman W.C."/>
        </authorList>
    </citation>
    <scope>NUCLEOTIDE SEQUENCE [LARGE SCALE GENOMIC DNA]</scope>
    <source>
        <strain evidence="2 3">NIH1004</strain>
    </source>
</reference>
<dbReference type="Proteomes" id="UP000324241">
    <property type="component" value="Unassembled WGS sequence"/>
</dbReference>